<dbReference type="Proteomes" id="UP000184275">
    <property type="component" value="Unassembled WGS sequence"/>
</dbReference>
<proteinExistence type="predicted"/>
<name>A0A1M6Z4W5_9BACT</name>
<accession>A0A1M6Z4W5</accession>
<feature type="transmembrane region" description="Helical" evidence="1">
    <location>
        <begin position="52"/>
        <end position="78"/>
    </location>
</feature>
<evidence type="ECO:0000313" key="3">
    <source>
        <dbReference type="EMBL" id="SHL25576.1"/>
    </source>
</evidence>
<keyword evidence="1" id="KW-0472">Membrane</keyword>
<evidence type="ECO:0000256" key="1">
    <source>
        <dbReference type="SAM" id="Phobius"/>
    </source>
</evidence>
<organism evidence="3 4">
    <name type="scientific">Fibrobacter intestinalis</name>
    <dbReference type="NCBI Taxonomy" id="28122"/>
    <lineage>
        <taxon>Bacteria</taxon>
        <taxon>Pseudomonadati</taxon>
        <taxon>Fibrobacterota</taxon>
        <taxon>Fibrobacteria</taxon>
        <taxon>Fibrobacterales</taxon>
        <taxon>Fibrobacteraceae</taxon>
        <taxon>Fibrobacter</taxon>
    </lineage>
</organism>
<evidence type="ECO:0000259" key="2">
    <source>
        <dbReference type="Pfam" id="PF13240"/>
    </source>
</evidence>
<keyword evidence="1" id="KW-1133">Transmembrane helix</keyword>
<feature type="domain" description="Zinc-ribbon" evidence="2">
    <location>
        <begin position="2"/>
        <end position="24"/>
    </location>
</feature>
<protein>
    <submittedName>
        <fullName evidence="3">Zinc-ribbon domain-containing protein</fullName>
    </submittedName>
</protein>
<dbReference type="AlphaFoldDB" id="A0A1M6Z4W5"/>
<reference evidence="4" key="1">
    <citation type="submission" date="2016-11" db="EMBL/GenBank/DDBJ databases">
        <authorList>
            <person name="Varghese N."/>
            <person name="Submissions S."/>
        </authorList>
    </citation>
    <scope>NUCLEOTIDE SEQUENCE [LARGE SCALE GENOMIC DNA]</scope>
    <source>
        <strain evidence="4">UWOS</strain>
    </source>
</reference>
<dbReference type="InterPro" id="IPR026870">
    <property type="entry name" value="Zinc_ribbon_dom"/>
</dbReference>
<evidence type="ECO:0000313" key="4">
    <source>
        <dbReference type="Proteomes" id="UP000184275"/>
    </source>
</evidence>
<dbReference type="Pfam" id="PF13240">
    <property type="entry name" value="Zn_Ribbon_1"/>
    <property type="match status" value="1"/>
</dbReference>
<dbReference type="EMBL" id="FRAW01000053">
    <property type="protein sequence ID" value="SHL25576.1"/>
    <property type="molecule type" value="Genomic_DNA"/>
</dbReference>
<keyword evidence="4" id="KW-1185">Reference proteome</keyword>
<gene>
    <name evidence="3" type="ORF">SAMN05720469_15310</name>
</gene>
<sequence>MFCKHCGAQISENTKFCSKCGASVAEERPNFQQNPVNPPNLSNSRNTANTSIVKWIVIGIISIFVLGFIFDVVILGMVASDTDKMMKEADQLYDKATKDYDKAMRDIDRQINSIRF</sequence>
<keyword evidence="1" id="KW-0812">Transmembrane</keyword>